<feature type="transmembrane region" description="Helical" evidence="6">
    <location>
        <begin position="85"/>
        <end position="109"/>
    </location>
</feature>
<dbReference type="InterPro" id="IPR049326">
    <property type="entry name" value="Rhodopsin_dom_fungi"/>
</dbReference>
<proteinExistence type="inferred from homology"/>
<keyword evidence="4 6" id="KW-0472">Membrane</keyword>
<feature type="transmembrane region" description="Helical" evidence="6">
    <location>
        <begin position="44"/>
        <end position="65"/>
    </location>
</feature>
<evidence type="ECO:0000259" key="7">
    <source>
        <dbReference type="Pfam" id="PF20684"/>
    </source>
</evidence>
<evidence type="ECO:0000256" key="6">
    <source>
        <dbReference type="SAM" id="Phobius"/>
    </source>
</evidence>
<feature type="transmembrane region" description="Helical" evidence="6">
    <location>
        <begin position="121"/>
        <end position="141"/>
    </location>
</feature>
<keyword evidence="9" id="KW-1185">Reference proteome</keyword>
<evidence type="ECO:0000256" key="2">
    <source>
        <dbReference type="ARBA" id="ARBA00022692"/>
    </source>
</evidence>
<organism evidence="8 9">
    <name type="scientific">Bombardia bombarda</name>
    <dbReference type="NCBI Taxonomy" id="252184"/>
    <lineage>
        <taxon>Eukaryota</taxon>
        <taxon>Fungi</taxon>
        <taxon>Dikarya</taxon>
        <taxon>Ascomycota</taxon>
        <taxon>Pezizomycotina</taxon>
        <taxon>Sordariomycetes</taxon>
        <taxon>Sordariomycetidae</taxon>
        <taxon>Sordariales</taxon>
        <taxon>Lasiosphaeriaceae</taxon>
        <taxon>Bombardia</taxon>
    </lineage>
</organism>
<evidence type="ECO:0000256" key="1">
    <source>
        <dbReference type="ARBA" id="ARBA00004141"/>
    </source>
</evidence>
<gene>
    <name evidence="8" type="ORF">B0T17DRAFT_615131</name>
</gene>
<dbReference type="AlphaFoldDB" id="A0AA40C8X3"/>
<comment type="caution">
    <text evidence="8">The sequence shown here is derived from an EMBL/GenBank/DDBJ whole genome shotgun (WGS) entry which is preliminary data.</text>
</comment>
<name>A0AA40C8X3_9PEZI</name>
<reference evidence="8" key="1">
    <citation type="submission" date="2023-06" db="EMBL/GenBank/DDBJ databases">
        <title>Genome-scale phylogeny and comparative genomics of the fungal order Sordariales.</title>
        <authorList>
            <consortium name="Lawrence Berkeley National Laboratory"/>
            <person name="Hensen N."/>
            <person name="Bonometti L."/>
            <person name="Westerberg I."/>
            <person name="Brannstrom I.O."/>
            <person name="Guillou S."/>
            <person name="Cros-Aarteil S."/>
            <person name="Calhoun S."/>
            <person name="Haridas S."/>
            <person name="Kuo A."/>
            <person name="Mondo S."/>
            <person name="Pangilinan J."/>
            <person name="Riley R."/>
            <person name="LaButti K."/>
            <person name="Andreopoulos B."/>
            <person name="Lipzen A."/>
            <person name="Chen C."/>
            <person name="Yanf M."/>
            <person name="Daum C."/>
            <person name="Ng V."/>
            <person name="Clum A."/>
            <person name="Steindorff A."/>
            <person name="Ohm R."/>
            <person name="Martin F."/>
            <person name="Silar P."/>
            <person name="Natvig D."/>
            <person name="Lalanne C."/>
            <person name="Gautier V."/>
            <person name="Ament-velasquez S.L."/>
            <person name="Kruys A."/>
            <person name="Hutchinson M.I."/>
            <person name="Powell A.J."/>
            <person name="Barry K."/>
            <person name="Miller A.N."/>
            <person name="Grigoriev I.V."/>
            <person name="Debuchy R."/>
            <person name="Gladieux P."/>
            <person name="Thoren M.H."/>
            <person name="Johannesson H."/>
        </authorList>
    </citation>
    <scope>NUCLEOTIDE SEQUENCE</scope>
    <source>
        <strain evidence="8">SMH3391-2</strain>
    </source>
</reference>
<feature type="domain" description="Rhodopsin" evidence="7">
    <location>
        <begin position="27"/>
        <end position="260"/>
    </location>
</feature>
<evidence type="ECO:0000313" key="8">
    <source>
        <dbReference type="EMBL" id="KAK0629345.1"/>
    </source>
</evidence>
<evidence type="ECO:0000256" key="4">
    <source>
        <dbReference type="ARBA" id="ARBA00023136"/>
    </source>
</evidence>
<evidence type="ECO:0000256" key="3">
    <source>
        <dbReference type="ARBA" id="ARBA00022989"/>
    </source>
</evidence>
<protein>
    <recommendedName>
        <fullName evidence="7">Rhodopsin domain-containing protein</fullName>
    </recommendedName>
</protein>
<sequence length="389" mass="41750">MLRGDKSHSLLGFVVAFTILCTIAIAMRFMSARIQKRSYYADDYLVLIAYFAMIAMGGVSIWGLVNGLGNPATALTFDELVVQAQLLVAASVTWIVSTSIVKIAVLWLYTRIFPNVVFRRVAQVLMGVCTCYGIAFLVVFITRCDPVSQEWKPVAWGSCKDVSQSQLASNSINAVLDMSIVVLPLPSLWNLKMALRRKLSVMAMFSVGFATVAVMWYRIYTTVHGNPDPVLALADVGLLSLLELWLGIIVACMPTVAPVFVTYVQPALSKASESFNWGSKGPSTTDRQDAQVITIGGSGPAGGVVPGAPPGGRKFRTNYTDISLASTTYDDPVDRQSQDILLVSQPGAKIRTHIGAGGGGVPGGGMGGAMPKQEGIYVQQQFHTQGDSV</sequence>
<accession>A0AA40C8X3</accession>
<keyword evidence="3 6" id="KW-1133">Transmembrane helix</keyword>
<feature type="transmembrane region" description="Helical" evidence="6">
    <location>
        <begin position="201"/>
        <end position="219"/>
    </location>
</feature>
<dbReference type="Pfam" id="PF20684">
    <property type="entry name" value="Fung_rhodopsin"/>
    <property type="match status" value="1"/>
</dbReference>
<comment type="subcellular location">
    <subcellularLocation>
        <location evidence="1">Membrane</location>
        <topology evidence="1">Multi-pass membrane protein</topology>
    </subcellularLocation>
</comment>
<dbReference type="PANTHER" id="PTHR33048:SF47">
    <property type="entry name" value="INTEGRAL MEMBRANE PROTEIN-RELATED"/>
    <property type="match status" value="1"/>
</dbReference>
<dbReference type="GO" id="GO:0016020">
    <property type="term" value="C:membrane"/>
    <property type="evidence" value="ECO:0007669"/>
    <property type="project" value="UniProtKB-SubCell"/>
</dbReference>
<feature type="transmembrane region" description="Helical" evidence="6">
    <location>
        <begin position="171"/>
        <end position="189"/>
    </location>
</feature>
<keyword evidence="2 6" id="KW-0812">Transmembrane</keyword>
<feature type="transmembrane region" description="Helical" evidence="6">
    <location>
        <begin position="12"/>
        <end position="32"/>
    </location>
</feature>
<dbReference type="EMBL" id="JAULSR010000002">
    <property type="protein sequence ID" value="KAK0629345.1"/>
    <property type="molecule type" value="Genomic_DNA"/>
</dbReference>
<dbReference type="InterPro" id="IPR052337">
    <property type="entry name" value="SAT4-like"/>
</dbReference>
<dbReference type="PANTHER" id="PTHR33048">
    <property type="entry name" value="PTH11-LIKE INTEGRAL MEMBRANE PROTEIN (AFU_ORTHOLOGUE AFUA_5G11245)"/>
    <property type="match status" value="1"/>
</dbReference>
<comment type="similarity">
    <text evidence="5">Belongs to the SAT4 family.</text>
</comment>
<feature type="transmembrane region" description="Helical" evidence="6">
    <location>
        <begin position="239"/>
        <end position="264"/>
    </location>
</feature>
<evidence type="ECO:0000313" key="9">
    <source>
        <dbReference type="Proteomes" id="UP001174934"/>
    </source>
</evidence>
<dbReference type="Proteomes" id="UP001174934">
    <property type="component" value="Unassembled WGS sequence"/>
</dbReference>
<evidence type="ECO:0000256" key="5">
    <source>
        <dbReference type="ARBA" id="ARBA00038359"/>
    </source>
</evidence>